<dbReference type="GO" id="GO:0005524">
    <property type="term" value="F:ATP binding"/>
    <property type="evidence" value="ECO:0007669"/>
    <property type="project" value="UniProtKB-KW"/>
</dbReference>
<organism evidence="4 5">
    <name type="scientific">Thamnocephalis sphaerospora</name>
    <dbReference type="NCBI Taxonomy" id="78915"/>
    <lineage>
        <taxon>Eukaryota</taxon>
        <taxon>Fungi</taxon>
        <taxon>Fungi incertae sedis</taxon>
        <taxon>Zoopagomycota</taxon>
        <taxon>Zoopagomycotina</taxon>
        <taxon>Zoopagomycetes</taxon>
        <taxon>Zoopagales</taxon>
        <taxon>Sigmoideomycetaceae</taxon>
        <taxon>Thamnocephalis</taxon>
    </lineage>
</organism>
<keyword evidence="5" id="KW-1185">Reference proteome</keyword>
<sequence>MPMRPTARCFANSSSERQLQRLCARDGLDEQAARQRIDAQLSMAVKCARADYIIDNDGTLEELHAKIDRLMLRLRPWPVWTWLCWLAPVGVLAAGLQLVWRWLAQPAKTKIE</sequence>
<proteinExistence type="predicted"/>
<dbReference type="SUPFAM" id="SSF52540">
    <property type="entry name" value="P-loop containing nucleoside triphosphate hydrolases"/>
    <property type="match status" value="1"/>
</dbReference>
<dbReference type="OrthoDB" id="247245at2759"/>
<accession>A0A4P9XL12</accession>
<keyword evidence="2" id="KW-0067">ATP-binding</keyword>
<evidence type="ECO:0000313" key="5">
    <source>
        <dbReference type="Proteomes" id="UP000271241"/>
    </source>
</evidence>
<protein>
    <recommendedName>
        <fullName evidence="6">Dephospho-CoA kinase</fullName>
    </recommendedName>
</protein>
<gene>
    <name evidence="4" type="ORF">THASP1DRAFT_31654</name>
</gene>
<keyword evidence="3" id="KW-0812">Transmembrane</keyword>
<dbReference type="InterPro" id="IPR001977">
    <property type="entry name" value="Depp_CoAkinase"/>
</dbReference>
<dbReference type="EMBL" id="KZ992865">
    <property type="protein sequence ID" value="RKP06524.1"/>
    <property type="molecule type" value="Genomic_DNA"/>
</dbReference>
<keyword evidence="3" id="KW-0472">Membrane</keyword>
<dbReference type="Pfam" id="PF01121">
    <property type="entry name" value="CoaE"/>
    <property type="match status" value="1"/>
</dbReference>
<keyword evidence="3" id="KW-1133">Transmembrane helix</keyword>
<dbReference type="PROSITE" id="PS51219">
    <property type="entry name" value="DPCK"/>
    <property type="match status" value="1"/>
</dbReference>
<dbReference type="GO" id="GO:0004140">
    <property type="term" value="F:dephospho-CoA kinase activity"/>
    <property type="evidence" value="ECO:0007669"/>
    <property type="project" value="InterPro"/>
</dbReference>
<dbReference type="STRING" id="78915.A0A4P9XL12"/>
<dbReference type="Gene3D" id="3.40.50.300">
    <property type="entry name" value="P-loop containing nucleotide triphosphate hydrolases"/>
    <property type="match status" value="1"/>
</dbReference>
<keyword evidence="1" id="KW-0547">Nucleotide-binding</keyword>
<name>A0A4P9XL12_9FUNG</name>
<reference evidence="5" key="1">
    <citation type="journal article" date="2018" name="Nat. Microbiol.">
        <title>Leveraging single-cell genomics to expand the fungal tree of life.</title>
        <authorList>
            <person name="Ahrendt S.R."/>
            <person name="Quandt C.A."/>
            <person name="Ciobanu D."/>
            <person name="Clum A."/>
            <person name="Salamov A."/>
            <person name="Andreopoulos B."/>
            <person name="Cheng J.F."/>
            <person name="Woyke T."/>
            <person name="Pelin A."/>
            <person name="Henrissat B."/>
            <person name="Reynolds N.K."/>
            <person name="Benny G.L."/>
            <person name="Smith M.E."/>
            <person name="James T.Y."/>
            <person name="Grigoriev I.V."/>
        </authorList>
    </citation>
    <scope>NUCLEOTIDE SEQUENCE [LARGE SCALE GENOMIC DNA]</scope>
    <source>
        <strain evidence="5">RSA 1356</strain>
    </source>
</reference>
<dbReference type="AlphaFoldDB" id="A0A4P9XL12"/>
<dbReference type="InterPro" id="IPR027417">
    <property type="entry name" value="P-loop_NTPase"/>
</dbReference>
<evidence type="ECO:0000256" key="2">
    <source>
        <dbReference type="ARBA" id="ARBA00022840"/>
    </source>
</evidence>
<dbReference type="GO" id="GO:0015937">
    <property type="term" value="P:coenzyme A biosynthetic process"/>
    <property type="evidence" value="ECO:0007669"/>
    <property type="project" value="InterPro"/>
</dbReference>
<dbReference type="Proteomes" id="UP000271241">
    <property type="component" value="Unassembled WGS sequence"/>
</dbReference>
<evidence type="ECO:0000313" key="4">
    <source>
        <dbReference type="EMBL" id="RKP06524.1"/>
    </source>
</evidence>
<evidence type="ECO:0008006" key="6">
    <source>
        <dbReference type="Google" id="ProtNLM"/>
    </source>
</evidence>
<feature type="transmembrane region" description="Helical" evidence="3">
    <location>
        <begin position="79"/>
        <end position="100"/>
    </location>
</feature>
<evidence type="ECO:0000256" key="1">
    <source>
        <dbReference type="ARBA" id="ARBA00022741"/>
    </source>
</evidence>
<evidence type="ECO:0000256" key="3">
    <source>
        <dbReference type="SAM" id="Phobius"/>
    </source>
</evidence>